<evidence type="ECO:0000313" key="3">
    <source>
        <dbReference type="Proteomes" id="UP000178429"/>
    </source>
</evidence>
<evidence type="ECO:0000256" key="1">
    <source>
        <dbReference type="SAM" id="Phobius"/>
    </source>
</evidence>
<organism evidence="2 3">
    <name type="scientific">Candidatus Woesebacteria bacterium RIFCSPLOWO2_01_FULL_44_14</name>
    <dbReference type="NCBI Taxonomy" id="1802525"/>
    <lineage>
        <taxon>Bacteria</taxon>
        <taxon>Candidatus Woeseibacteriota</taxon>
    </lineage>
</organism>
<evidence type="ECO:0000313" key="2">
    <source>
        <dbReference type="EMBL" id="OGM68836.1"/>
    </source>
</evidence>
<proteinExistence type="predicted"/>
<dbReference type="STRING" id="1802525.A2975_00495"/>
<gene>
    <name evidence="2" type="ORF">A2975_00495</name>
</gene>
<dbReference type="Proteomes" id="UP000178429">
    <property type="component" value="Unassembled WGS sequence"/>
</dbReference>
<evidence type="ECO:0008006" key="4">
    <source>
        <dbReference type="Google" id="ProtNLM"/>
    </source>
</evidence>
<sequence length="175" mass="18884">MVRINLLPHELSPESGLNKIANILKQSAIYAMIVFLVLGMGAAGFFIIMGSQAANLESRQAALKNSLEDLSQAEQSFVLVKDRLAKSKQIVSQTKSAEMLVAMDSLISKMPPTVVVSEAEVSSEKTEINFLAKNSTDLPQILGPVLTQFGFSKIVLKGINFNPASGYLVTLEVSL</sequence>
<keyword evidence="1" id="KW-0472">Membrane</keyword>
<name>A0A1F8BXP9_9BACT</name>
<feature type="transmembrane region" description="Helical" evidence="1">
    <location>
        <begin position="28"/>
        <end position="49"/>
    </location>
</feature>
<dbReference type="EMBL" id="MGHL01000017">
    <property type="protein sequence ID" value="OGM68836.1"/>
    <property type="molecule type" value="Genomic_DNA"/>
</dbReference>
<dbReference type="AlphaFoldDB" id="A0A1F8BXP9"/>
<accession>A0A1F8BXP9</accession>
<keyword evidence="1" id="KW-0812">Transmembrane</keyword>
<keyword evidence="1" id="KW-1133">Transmembrane helix</keyword>
<reference evidence="2 3" key="1">
    <citation type="journal article" date="2016" name="Nat. Commun.">
        <title>Thousands of microbial genomes shed light on interconnected biogeochemical processes in an aquifer system.</title>
        <authorList>
            <person name="Anantharaman K."/>
            <person name="Brown C.T."/>
            <person name="Hug L.A."/>
            <person name="Sharon I."/>
            <person name="Castelle C.J."/>
            <person name="Probst A.J."/>
            <person name="Thomas B.C."/>
            <person name="Singh A."/>
            <person name="Wilkins M.J."/>
            <person name="Karaoz U."/>
            <person name="Brodie E.L."/>
            <person name="Williams K.H."/>
            <person name="Hubbard S.S."/>
            <person name="Banfield J.F."/>
        </authorList>
    </citation>
    <scope>NUCLEOTIDE SEQUENCE [LARGE SCALE GENOMIC DNA]</scope>
</reference>
<comment type="caution">
    <text evidence="2">The sequence shown here is derived from an EMBL/GenBank/DDBJ whole genome shotgun (WGS) entry which is preliminary data.</text>
</comment>
<protein>
    <recommendedName>
        <fullName evidence="4">Fimbrial assembly protein</fullName>
    </recommendedName>
</protein>